<sequence>MERAKALQSLSKWQEKDQQSCQRLLQGVRVQQDRKALKKDVLSFWNNELQQHMDTEEKILLPFLSQQHFNKDLINLVTREKQTIRLLAQRLPTHDDGVYLYEIFLNLVQQHLQFQNKVVLTKMEKEIPAPQLAQLKV</sequence>
<gene>
    <name evidence="2" type="ORF">P0Y53_18430</name>
</gene>
<dbReference type="Gene3D" id="1.20.120.520">
    <property type="entry name" value="nmb1532 protein domain like"/>
    <property type="match status" value="1"/>
</dbReference>
<feature type="domain" description="Hemerythrin-like" evidence="1">
    <location>
        <begin position="21"/>
        <end position="121"/>
    </location>
</feature>
<dbReference type="AlphaFoldDB" id="A0AAJ5WRP7"/>
<dbReference type="InterPro" id="IPR012312">
    <property type="entry name" value="Hemerythrin-like"/>
</dbReference>
<protein>
    <recommendedName>
        <fullName evidence="1">Hemerythrin-like domain-containing protein</fullName>
    </recommendedName>
</protein>
<evidence type="ECO:0000313" key="3">
    <source>
        <dbReference type="Proteomes" id="UP001220610"/>
    </source>
</evidence>
<dbReference type="Proteomes" id="UP001220610">
    <property type="component" value="Chromosome"/>
</dbReference>
<reference evidence="2" key="1">
    <citation type="submission" date="2023-03" db="EMBL/GenBank/DDBJ databases">
        <title>Andean soil-derived lignocellulolytic bacterial consortium as a source of novel taxa and putative plastic-active enzymes.</title>
        <authorList>
            <person name="Diaz-Garcia L."/>
            <person name="Chuvochina M."/>
            <person name="Feuerriegel G."/>
            <person name="Bunk B."/>
            <person name="Sproer C."/>
            <person name="Streit W.R."/>
            <person name="Rodriguez L.M."/>
            <person name="Overmann J."/>
            <person name="Jimenez D.J."/>
        </authorList>
    </citation>
    <scope>NUCLEOTIDE SEQUENCE</scope>
    <source>
        <strain evidence="2">MAG 7</strain>
    </source>
</reference>
<evidence type="ECO:0000259" key="1">
    <source>
        <dbReference type="Pfam" id="PF01814"/>
    </source>
</evidence>
<name>A0AAJ5WRP7_9BACT</name>
<organism evidence="2 3">
    <name type="scientific">Candidatus Pseudobacter hemicellulosilyticus</name>
    <dbReference type="NCBI Taxonomy" id="3121375"/>
    <lineage>
        <taxon>Bacteria</taxon>
        <taxon>Pseudomonadati</taxon>
        <taxon>Bacteroidota</taxon>
        <taxon>Chitinophagia</taxon>
        <taxon>Chitinophagales</taxon>
        <taxon>Chitinophagaceae</taxon>
        <taxon>Pseudobacter</taxon>
    </lineage>
</organism>
<accession>A0AAJ5WRP7</accession>
<proteinExistence type="predicted"/>
<dbReference type="EMBL" id="CP119311">
    <property type="protein sequence ID" value="WEK34468.1"/>
    <property type="molecule type" value="Genomic_DNA"/>
</dbReference>
<dbReference type="Pfam" id="PF01814">
    <property type="entry name" value="Hemerythrin"/>
    <property type="match status" value="1"/>
</dbReference>
<evidence type="ECO:0000313" key="2">
    <source>
        <dbReference type="EMBL" id="WEK34468.1"/>
    </source>
</evidence>